<dbReference type="AlphaFoldDB" id="A0A813JXJ1"/>
<organism evidence="2 3">
    <name type="scientific">Polarella glacialis</name>
    <name type="common">Dinoflagellate</name>
    <dbReference type="NCBI Taxonomy" id="89957"/>
    <lineage>
        <taxon>Eukaryota</taxon>
        <taxon>Sar</taxon>
        <taxon>Alveolata</taxon>
        <taxon>Dinophyceae</taxon>
        <taxon>Suessiales</taxon>
        <taxon>Suessiaceae</taxon>
        <taxon>Polarella</taxon>
    </lineage>
</organism>
<evidence type="ECO:0000313" key="3">
    <source>
        <dbReference type="Proteomes" id="UP000626109"/>
    </source>
</evidence>
<accession>A0A813JXJ1</accession>
<dbReference type="Proteomes" id="UP000626109">
    <property type="component" value="Unassembled WGS sequence"/>
</dbReference>
<keyword evidence="1" id="KW-0812">Transmembrane</keyword>
<keyword evidence="1" id="KW-0472">Membrane</keyword>
<keyword evidence="1" id="KW-1133">Transmembrane helix</keyword>
<proteinExistence type="predicted"/>
<evidence type="ECO:0000313" key="2">
    <source>
        <dbReference type="EMBL" id="CAE8688398.1"/>
    </source>
</evidence>
<sequence length="130" mass="14098">MLGLLPVAALPSRGKVPILPGAHSLHKLGGKLTHGSSTHSSLLFRNTSHPLSEIKEECTKDEFVAEIRKRILAENLFKGNWDHQPVASVLVAVSVIYFLLLLVVVVVICSCVVYFTNLVGDPLLEDPSAC</sequence>
<gene>
    <name evidence="2" type="ORF">PGLA2088_LOCUS25897</name>
</gene>
<name>A0A813JXJ1_POLGL</name>
<reference evidence="2" key="1">
    <citation type="submission" date="2021-02" db="EMBL/GenBank/DDBJ databases">
        <authorList>
            <person name="Dougan E. K."/>
            <person name="Rhodes N."/>
            <person name="Thang M."/>
            <person name="Chan C."/>
        </authorList>
    </citation>
    <scope>NUCLEOTIDE SEQUENCE</scope>
</reference>
<comment type="caution">
    <text evidence="2">The sequence shown here is derived from an EMBL/GenBank/DDBJ whole genome shotgun (WGS) entry which is preliminary data.</text>
</comment>
<evidence type="ECO:0000256" key="1">
    <source>
        <dbReference type="SAM" id="Phobius"/>
    </source>
</evidence>
<feature type="transmembrane region" description="Helical" evidence="1">
    <location>
        <begin position="86"/>
        <end position="115"/>
    </location>
</feature>
<dbReference type="EMBL" id="CAJNNW010026887">
    <property type="protein sequence ID" value="CAE8688398.1"/>
    <property type="molecule type" value="Genomic_DNA"/>
</dbReference>
<protein>
    <submittedName>
        <fullName evidence="2">Uncharacterized protein</fullName>
    </submittedName>
</protein>